<dbReference type="InterPro" id="IPR023232">
    <property type="entry name" value="Glyco_hydro_2_AS"/>
</dbReference>
<dbReference type="Pfam" id="PF13385">
    <property type="entry name" value="Laminin_G_3"/>
    <property type="match status" value="1"/>
</dbReference>
<evidence type="ECO:0000256" key="10">
    <source>
        <dbReference type="ARBA" id="ARBA00023295"/>
    </source>
</evidence>
<reference evidence="22 23" key="2">
    <citation type="journal article" date="2019" name="Nat. Med.">
        <title>A library of human gut bacterial isolates paired with longitudinal multiomics data enables mechanistic microbiome research.</title>
        <authorList>
            <person name="Poyet M."/>
            <person name="Groussin M."/>
            <person name="Gibbons S.M."/>
            <person name="Avila-Pacheco J."/>
            <person name="Jiang X."/>
            <person name="Kearney S.M."/>
            <person name="Perrotta A.R."/>
            <person name="Berdy B."/>
            <person name="Zhao S."/>
            <person name="Lieberman T.D."/>
            <person name="Swanson P.K."/>
            <person name="Smith M."/>
            <person name="Roesemann S."/>
            <person name="Alexander J.E."/>
            <person name="Rich S.A."/>
            <person name="Livny J."/>
            <person name="Vlamakis H."/>
            <person name="Clish C."/>
            <person name="Bullock K."/>
            <person name="Deik A."/>
            <person name="Scott J."/>
            <person name="Pierce K.A."/>
            <person name="Xavier R.J."/>
            <person name="Alm E.J."/>
        </authorList>
    </citation>
    <scope>NUCLEOTIDE SEQUENCE [LARGE SCALE GENOMIC DNA]</scope>
    <source>
        <strain evidence="19 25">BIOML-A21</strain>
        <strain evidence="16 24">BIOML-A36</strain>
        <strain evidence="18 23">BIOML-A37</strain>
        <strain evidence="17 22">BIOML-A38</strain>
    </source>
</reference>
<dbReference type="Pfam" id="PF02837">
    <property type="entry name" value="Glyco_hydro_2_N"/>
    <property type="match status" value="1"/>
</dbReference>
<dbReference type="Proteomes" id="UP000438773">
    <property type="component" value="Unassembled WGS sequence"/>
</dbReference>
<dbReference type="InterPro" id="IPR050347">
    <property type="entry name" value="Bact_Beta-galactosidase"/>
</dbReference>
<dbReference type="InterPro" id="IPR006558">
    <property type="entry name" value="LamG-like"/>
</dbReference>
<dbReference type="InterPro" id="IPR013783">
    <property type="entry name" value="Ig-like_fold"/>
</dbReference>
<evidence type="ECO:0000313" key="25">
    <source>
        <dbReference type="Proteomes" id="UP000442334"/>
    </source>
</evidence>
<dbReference type="PROSITE" id="PS00608">
    <property type="entry name" value="GLYCOSYL_HYDROL_F2_2"/>
    <property type="match status" value="1"/>
</dbReference>
<keyword evidence="8" id="KW-0106">Calcium</keyword>
<evidence type="ECO:0000256" key="8">
    <source>
        <dbReference type="ARBA" id="ARBA00022837"/>
    </source>
</evidence>
<dbReference type="Gene3D" id="2.60.120.200">
    <property type="match status" value="1"/>
</dbReference>
<evidence type="ECO:0000313" key="16">
    <source>
        <dbReference type="EMBL" id="KAB4109868.1"/>
    </source>
</evidence>
<dbReference type="Proteomes" id="UP000442334">
    <property type="component" value="Unassembled WGS sequence"/>
</dbReference>
<dbReference type="SUPFAM" id="SSF49899">
    <property type="entry name" value="Concanavalin A-like lectins/glucanases"/>
    <property type="match status" value="1"/>
</dbReference>
<gene>
    <name evidence="20" type="ORF">DW988_06470</name>
    <name evidence="19" type="ORF">GAQ34_01805</name>
    <name evidence="16" type="ORF">GAQ70_08490</name>
    <name evidence="17" type="ORF">GAQ72_00835</name>
    <name evidence="18" type="ORF">GAQ75_14485</name>
</gene>
<evidence type="ECO:0000256" key="9">
    <source>
        <dbReference type="ARBA" id="ARBA00023157"/>
    </source>
</evidence>
<comment type="subunit">
    <text evidence="4">Monomer.</text>
</comment>
<evidence type="ECO:0000313" key="24">
    <source>
        <dbReference type="Proteomes" id="UP000441711"/>
    </source>
</evidence>
<evidence type="ECO:0000256" key="13">
    <source>
        <dbReference type="SAM" id="SignalP"/>
    </source>
</evidence>
<keyword evidence="7 12" id="KW-0378">Hydrolase</keyword>
<dbReference type="Pfam" id="PF16353">
    <property type="entry name" value="LacZ_4"/>
    <property type="match status" value="1"/>
</dbReference>
<dbReference type="AlphaFoldDB" id="A0A413NNQ6"/>
<dbReference type="Pfam" id="PF00703">
    <property type="entry name" value="Glyco_hydro_2"/>
    <property type="match status" value="1"/>
</dbReference>
<evidence type="ECO:0000313" key="22">
    <source>
        <dbReference type="Proteomes" id="UP000434462"/>
    </source>
</evidence>
<dbReference type="InterPro" id="IPR006104">
    <property type="entry name" value="Glyco_hydro_2_N"/>
</dbReference>
<comment type="caution">
    <text evidence="20">The sequence shown here is derived from an EMBL/GenBank/DDBJ whole genome shotgun (WGS) entry which is preliminary data.</text>
</comment>
<dbReference type="Proteomes" id="UP000441711">
    <property type="component" value="Unassembled WGS sequence"/>
</dbReference>
<dbReference type="PRINTS" id="PR00132">
    <property type="entry name" value="GLHYDRLASE2"/>
</dbReference>
<dbReference type="InterPro" id="IPR006101">
    <property type="entry name" value="Glyco_hydro_2"/>
</dbReference>
<dbReference type="InterPro" id="IPR011013">
    <property type="entry name" value="Gal_mutarotase_sf_dom"/>
</dbReference>
<dbReference type="EMBL" id="WCUQ01000008">
    <property type="protein sequence ID" value="KAB4123243.1"/>
    <property type="molecule type" value="Genomic_DNA"/>
</dbReference>
<dbReference type="Gene3D" id="3.20.20.80">
    <property type="entry name" value="Glycosidases"/>
    <property type="match status" value="1"/>
</dbReference>
<dbReference type="GO" id="GO:0009341">
    <property type="term" value="C:beta-galactosidase complex"/>
    <property type="evidence" value="ECO:0007669"/>
    <property type="project" value="InterPro"/>
</dbReference>
<evidence type="ECO:0000256" key="5">
    <source>
        <dbReference type="ARBA" id="ARBA00012756"/>
    </source>
</evidence>
<keyword evidence="10 12" id="KW-0326">Glycosidase</keyword>
<accession>A0A413NNQ6</accession>
<dbReference type="InterPro" id="IPR023230">
    <property type="entry name" value="Glyco_hydro_2_CS"/>
</dbReference>
<keyword evidence="9" id="KW-1015">Disulfide bond</keyword>
<dbReference type="SUPFAM" id="SSF49303">
    <property type="entry name" value="beta-Galactosidase/glucuronidase domain"/>
    <property type="match status" value="2"/>
</dbReference>
<dbReference type="EMBL" id="QSEE01000004">
    <property type="protein sequence ID" value="RGZ50197.1"/>
    <property type="molecule type" value="Genomic_DNA"/>
</dbReference>
<dbReference type="EMBL" id="WCUA01000001">
    <property type="protein sequence ID" value="KAB4188398.1"/>
    <property type="molecule type" value="Genomic_DNA"/>
</dbReference>
<evidence type="ECO:0000256" key="12">
    <source>
        <dbReference type="RuleBase" id="RU361154"/>
    </source>
</evidence>
<protein>
    <recommendedName>
        <fullName evidence="5 12">Beta-galactosidase</fullName>
        <ecNumber evidence="5 12">3.2.1.23</ecNumber>
    </recommendedName>
    <alternativeName>
        <fullName evidence="11 12">Lactase</fullName>
    </alternativeName>
</protein>
<evidence type="ECO:0000313" key="18">
    <source>
        <dbReference type="EMBL" id="KAB4123243.1"/>
    </source>
</evidence>
<evidence type="ECO:0000256" key="7">
    <source>
        <dbReference type="ARBA" id="ARBA00022801"/>
    </source>
</evidence>
<dbReference type="SUPFAM" id="SSF74650">
    <property type="entry name" value="Galactose mutarotase-like"/>
    <property type="match status" value="1"/>
</dbReference>
<dbReference type="Gene3D" id="2.60.40.10">
    <property type="entry name" value="Immunoglobulins"/>
    <property type="match status" value="2"/>
</dbReference>
<dbReference type="SUPFAM" id="SSF51445">
    <property type="entry name" value="(Trans)glycosidases"/>
    <property type="match status" value="1"/>
</dbReference>
<proteinExistence type="inferred from homology"/>
<dbReference type="PANTHER" id="PTHR46323:SF2">
    <property type="entry name" value="BETA-GALACTOSIDASE"/>
    <property type="match status" value="1"/>
</dbReference>
<dbReference type="InterPro" id="IPR017853">
    <property type="entry name" value="GH"/>
</dbReference>
<evidence type="ECO:0000313" key="23">
    <source>
        <dbReference type="Proteomes" id="UP000438773"/>
    </source>
</evidence>
<dbReference type="SMART" id="SM00560">
    <property type="entry name" value="LamGL"/>
    <property type="match status" value="1"/>
</dbReference>
<feature type="signal peptide" evidence="13">
    <location>
        <begin position="1"/>
        <end position="29"/>
    </location>
</feature>
<dbReference type="InterPro" id="IPR013320">
    <property type="entry name" value="ConA-like_dom_sf"/>
</dbReference>
<comment type="similarity">
    <text evidence="3 12">Belongs to the glycosyl hydrolase 2 family.</text>
</comment>
<feature type="chain" id="PRO_5033416859" description="Beta-galactosidase" evidence="13">
    <location>
        <begin position="30"/>
        <end position="1251"/>
    </location>
</feature>
<dbReference type="GO" id="GO:0005990">
    <property type="term" value="P:lactose catabolic process"/>
    <property type="evidence" value="ECO:0007669"/>
    <property type="project" value="TreeGrafter"/>
</dbReference>
<comment type="catalytic activity">
    <reaction evidence="1 12">
        <text>Hydrolysis of terminal non-reducing beta-D-galactose residues in beta-D-galactosides.</text>
        <dbReference type="EC" id="3.2.1.23"/>
    </reaction>
</comment>
<dbReference type="GO" id="GO:0004565">
    <property type="term" value="F:beta-galactosidase activity"/>
    <property type="evidence" value="ECO:0007669"/>
    <property type="project" value="UniProtKB-EC"/>
</dbReference>
<evidence type="ECO:0000259" key="14">
    <source>
        <dbReference type="SMART" id="SM00560"/>
    </source>
</evidence>
<dbReference type="Pfam" id="PF02836">
    <property type="entry name" value="Glyco_hydro_2_C"/>
    <property type="match status" value="1"/>
</dbReference>
<evidence type="ECO:0000256" key="1">
    <source>
        <dbReference type="ARBA" id="ARBA00001412"/>
    </source>
</evidence>
<dbReference type="EMBL" id="WCUP01000005">
    <property type="protein sequence ID" value="KAB4109868.1"/>
    <property type="molecule type" value="Genomic_DNA"/>
</dbReference>
<name>A0A413NNQ6_BACUN</name>
<evidence type="ECO:0000256" key="6">
    <source>
        <dbReference type="ARBA" id="ARBA00022729"/>
    </source>
</evidence>
<dbReference type="InterPro" id="IPR006102">
    <property type="entry name" value="Ig-like_GH2"/>
</dbReference>
<dbReference type="InterPro" id="IPR004199">
    <property type="entry name" value="B-gal_small/dom_5"/>
</dbReference>
<dbReference type="RefSeq" id="WP_117958829.1">
    <property type="nucleotide sequence ID" value="NZ_CAXSUA010000005.1"/>
</dbReference>
<dbReference type="SUPFAM" id="SSF49785">
    <property type="entry name" value="Galactose-binding domain-like"/>
    <property type="match status" value="1"/>
</dbReference>
<evidence type="ECO:0000256" key="11">
    <source>
        <dbReference type="ARBA" id="ARBA00032230"/>
    </source>
</evidence>
<dbReference type="EC" id="3.2.1.23" evidence="5 12"/>
<reference evidence="20 21" key="1">
    <citation type="submission" date="2018-08" db="EMBL/GenBank/DDBJ databases">
        <title>A genome reference for cultivated species of the human gut microbiota.</title>
        <authorList>
            <person name="Zou Y."/>
            <person name="Xue W."/>
            <person name="Luo G."/>
        </authorList>
    </citation>
    <scope>NUCLEOTIDE SEQUENCE [LARGE SCALE GENOMIC DNA]</scope>
    <source>
        <strain evidence="20 21">AM50-4</strain>
    </source>
</reference>
<evidence type="ECO:0000313" key="21">
    <source>
        <dbReference type="Proteomes" id="UP000283684"/>
    </source>
</evidence>
<dbReference type="EMBL" id="WCUR01000002">
    <property type="protein sequence ID" value="KAB4119321.1"/>
    <property type="molecule type" value="Genomic_DNA"/>
</dbReference>
<dbReference type="InterPro" id="IPR014718">
    <property type="entry name" value="GH-type_carb-bd"/>
</dbReference>
<dbReference type="InterPro" id="IPR036156">
    <property type="entry name" value="Beta-gal/glucu_dom_sf"/>
</dbReference>
<dbReference type="Proteomes" id="UP000283684">
    <property type="component" value="Unassembled WGS sequence"/>
</dbReference>
<evidence type="ECO:0000313" key="17">
    <source>
        <dbReference type="EMBL" id="KAB4119321.1"/>
    </source>
</evidence>
<dbReference type="Gene3D" id="2.70.98.10">
    <property type="match status" value="1"/>
</dbReference>
<evidence type="ECO:0000256" key="2">
    <source>
        <dbReference type="ARBA" id="ARBA00001913"/>
    </source>
</evidence>
<dbReference type="InterPro" id="IPR032312">
    <property type="entry name" value="LacZ_4"/>
</dbReference>
<dbReference type="SMART" id="SM01038">
    <property type="entry name" value="Bgal_small_N"/>
    <property type="match status" value="1"/>
</dbReference>
<dbReference type="InterPro" id="IPR006103">
    <property type="entry name" value="Glyco_hydro_2_cat"/>
</dbReference>
<keyword evidence="6 13" id="KW-0732">Signal</keyword>
<evidence type="ECO:0000256" key="4">
    <source>
        <dbReference type="ARBA" id="ARBA00011245"/>
    </source>
</evidence>
<evidence type="ECO:0000313" key="20">
    <source>
        <dbReference type="EMBL" id="RGZ50197.1"/>
    </source>
</evidence>
<dbReference type="GO" id="GO:0030246">
    <property type="term" value="F:carbohydrate binding"/>
    <property type="evidence" value="ECO:0007669"/>
    <property type="project" value="InterPro"/>
</dbReference>
<dbReference type="PROSITE" id="PS00719">
    <property type="entry name" value="GLYCOSYL_HYDROL_F2_1"/>
    <property type="match status" value="1"/>
</dbReference>
<dbReference type="InterPro" id="IPR008979">
    <property type="entry name" value="Galactose-bd-like_sf"/>
</dbReference>
<dbReference type="Pfam" id="PF02929">
    <property type="entry name" value="Bgal_small_N"/>
    <property type="match status" value="1"/>
</dbReference>
<feature type="domain" description="LamG-like jellyroll fold" evidence="14">
    <location>
        <begin position="634"/>
        <end position="768"/>
    </location>
</feature>
<evidence type="ECO:0000256" key="3">
    <source>
        <dbReference type="ARBA" id="ARBA00007401"/>
    </source>
</evidence>
<comment type="cofactor">
    <cofactor evidence="2">
        <name>Ca(2+)</name>
        <dbReference type="ChEBI" id="CHEBI:29108"/>
    </cofactor>
</comment>
<evidence type="ECO:0000259" key="15">
    <source>
        <dbReference type="SMART" id="SM01038"/>
    </source>
</evidence>
<feature type="domain" description="Beta galactosidase small chain/" evidence="15">
    <location>
        <begin position="947"/>
        <end position="1247"/>
    </location>
</feature>
<sequence length="1251" mass="143360">MDSTNYKKMNLRKLFLPLCSVALCLQSYAQDKSFLKDMLWYIDNPSVFEKGQEEGHAWHMPEKSMLLNGTWKFFWCDTPEGIPAHFFNPEFPDKQWGDIKVPSNWEMQGYGDKLFRNVSAPFGVNPPHAPKEYNPTGLYRRTFKVPASWAAKDQIFLRFEKVASASFVWVNGHEVGYNEGAQEPAEYNITPYLKPGENTLAVCVLKYSDGYYLEGQDYWRLAGIFDDVWLYATPAVRIFDWQVITEFDNTYTDSQLSIQVKIKDYQKKPSENYGLKAYLKDKNGKIICNFSATPFEMDAAEKTIQLHTLVQEPQKWTAETPELYTLGLELSNPTGLLKDKIETVIGFKKTEIKDGVFYLNGIPLKVNAQNSHMQHPEEGHIMDEATIRKDFELLKQFNFNAVRTSHYPPVNKYLELANEYGLYIIDEVGDEAHASEWISNLPEYEEMYRERCRRMVLRDRNHPCVLFWSAGNESGEGINITHTIEEGKSLDPTRFWMYGGNAFSHPAEDIIGPRYPTPMELEMQVGIGMGEDSRPSFMDEYLSVAGNAGGALDDYWEAIYRHPRLMGGAIWDFVSPGLTERIRQVDDLSPFHTPAHLMGNARLVKEGKNTVLDLNGHDQWVEVYRADNVEMNNNELTLTCRIYPRKLVSSCGSFITKGNYQFGLQQRGKDKLEFYIYTDKKHSVCASLPTDWEYNWHQVTCVYDGQKMSIYIDGAEKASTQASGNIRNLPYPVNIGRNAETHGQETSVYICDAQMDEVGIFAKALTSSFHPEEAALWLNFEQETENGTFYSYGIGARTYGSIWPDRSVQPEMWQMKKTGQPLSFSMSDVTEGVVELWNRNHYTNASRYAIRWELKEDDKVIQSGDLALSTAPLSRELVHIPYKKPALIPGKEYRLMLHAVLKKDELWAKAGHEVAWEELELPWSLPCSSEEKVQGIPSYSLSEKELIVSGEGFKYVFNRTDGQLTSMVVQDMELLESPLRLNLWRAPLANELDNWNASSARSSNWKEGYGYTVATEMYSAGIDRLTHQPLSFSVSETTEGVHIHIIDAELMGKGEKEKKDLYIEGVQNNGIINHYEYIINSEGTIEIRHVLKPEGKMPLWFPRIGLTLTVSDALDQVKWYGRGPQENYPDRKTGYPTGIYASTVQAMYEPYLMPQDYGLRTDVRWLQLTTDKGIGLQFKMNEWFNFNIYPYSTDNLTKAMYTYQLQKQKGMTLNLDYATTGVGCTARGVFGAYKAMPQEYRRTISIKPMMK</sequence>
<dbReference type="Proteomes" id="UP000434462">
    <property type="component" value="Unassembled WGS sequence"/>
</dbReference>
<evidence type="ECO:0000313" key="19">
    <source>
        <dbReference type="EMBL" id="KAB4188398.1"/>
    </source>
</evidence>
<dbReference type="PANTHER" id="PTHR46323">
    <property type="entry name" value="BETA-GALACTOSIDASE"/>
    <property type="match status" value="1"/>
</dbReference>
<dbReference type="Gene3D" id="2.60.120.260">
    <property type="entry name" value="Galactose-binding domain-like"/>
    <property type="match status" value="1"/>
</dbReference>
<organism evidence="20 21">
    <name type="scientific">Bacteroides uniformis</name>
    <dbReference type="NCBI Taxonomy" id="820"/>
    <lineage>
        <taxon>Bacteria</taxon>
        <taxon>Pseudomonadati</taxon>
        <taxon>Bacteroidota</taxon>
        <taxon>Bacteroidia</taxon>
        <taxon>Bacteroidales</taxon>
        <taxon>Bacteroidaceae</taxon>
        <taxon>Bacteroides</taxon>
    </lineage>
</organism>